<keyword evidence="3" id="KW-1185">Reference proteome</keyword>
<evidence type="ECO:0000313" key="3">
    <source>
        <dbReference type="Proteomes" id="UP001589865"/>
    </source>
</evidence>
<dbReference type="Gene3D" id="3.40.190.10">
    <property type="entry name" value="Periplasmic binding protein-like II"/>
    <property type="match status" value="2"/>
</dbReference>
<gene>
    <name evidence="2" type="ORF">ACFFGY_17965</name>
</gene>
<sequence length="336" mass="36218">MGGAGATRRAVLGGGLAMAALGSGRLAAQAPARPVTIANAAGSVNVTMQQLMKQQRYLEEFGLAPELMHVSDGTRINSGIIGGDIDLTTMSGFAQVFPAVERGAQLKLICGAALLPSLCVFTAKPEVRTLKDLEGRTVGTGSLGSLLHQLMVGLFNKYGVDSSKVKFVNIGASVDVFKATAVGTVDAGTGENAILEQLDDYKVRLVEHGNMAEELPEYTYQGGWTSQRTLDQKRDTVVRALAAYAKLYRFVQMPEAQDAFLRARRTVLPGSGDREGLAQWHFIQRYKPFAVDLVLGPERLDYMQKLNLQLGTQKQLLPYDRVADSSVARDALSLLA</sequence>
<dbReference type="RefSeq" id="WP_377045895.1">
    <property type="nucleotide sequence ID" value="NZ_JBHLUN010000013.1"/>
</dbReference>
<dbReference type="Pfam" id="PF09084">
    <property type="entry name" value="NMT1"/>
    <property type="match status" value="1"/>
</dbReference>
<name>A0ABV6K045_9PROT</name>
<dbReference type="Proteomes" id="UP001589865">
    <property type="component" value="Unassembled WGS sequence"/>
</dbReference>
<comment type="caution">
    <text evidence="2">The sequence shown here is derived from an EMBL/GenBank/DDBJ whole genome shotgun (WGS) entry which is preliminary data.</text>
</comment>
<dbReference type="PANTHER" id="PTHR30024">
    <property type="entry name" value="ALIPHATIC SULFONATES-BINDING PROTEIN-RELATED"/>
    <property type="match status" value="1"/>
</dbReference>
<feature type="domain" description="SsuA/THI5-like" evidence="1">
    <location>
        <begin position="53"/>
        <end position="251"/>
    </location>
</feature>
<protein>
    <submittedName>
        <fullName evidence="2">ABC transporter substrate-binding protein</fullName>
    </submittedName>
</protein>
<organism evidence="2 3">
    <name type="scientific">Roseomonas elaeocarpi</name>
    <dbReference type="NCBI Taxonomy" id="907779"/>
    <lineage>
        <taxon>Bacteria</taxon>
        <taxon>Pseudomonadati</taxon>
        <taxon>Pseudomonadota</taxon>
        <taxon>Alphaproteobacteria</taxon>
        <taxon>Acetobacterales</taxon>
        <taxon>Roseomonadaceae</taxon>
        <taxon>Roseomonas</taxon>
    </lineage>
</organism>
<dbReference type="InterPro" id="IPR015168">
    <property type="entry name" value="SsuA/THI5"/>
</dbReference>
<reference evidence="2 3" key="1">
    <citation type="submission" date="2024-09" db="EMBL/GenBank/DDBJ databases">
        <authorList>
            <person name="Sun Q."/>
            <person name="Mori K."/>
        </authorList>
    </citation>
    <scope>NUCLEOTIDE SEQUENCE [LARGE SCALE GENOMIC DNA]</scope>
    <source>
        <strain evidence="2 3">TBRC 5777</strain>
    </source>
</reference>
<dbReference type="EMBL" id="JBHLUN010000013">
    <property type="protein sequence ID" value="MFC0410143.1"/>
    <property type="molecule type" value="Genomic_DNA"/>
</dbReference>
<proteinExistence type="predicted"/>
<evidence type="ECO:0000313" key="2">
    <source>
        <dbReference type="EMBL" id="MFC0410143.1"/>
    </source>
</evidence>
<dbReference type="SUPFAM" id="SSF53850">
    <property type="entry name" value="Periplasmic binding protein-like II"/>
    <property type="match status" value="1"/>
</dbReference>
<accession>A0ABV6K045</accession>
<evidence type="ECO:0000259" key="1">
    <source>
        <dbReference type="Pfam" id="PF09084"/>
    </source>
</evidence>